<evidence type="ECO:0000313" key="5">
    <source>
        <dbReference type="EMBL" id="MDF6103106.1"/>
    </source>
</evidence>
<accession>A0ABT6BZ61</accession>
<evidence type="ECO:0000256" key="2">
    <source>
        <dbReference type="ARBA" id="ARBA00023125"/>
    </source>
</evidence>
<evidence type="ECO:0000313" key="6">
    <source>
        <dbReference type="Proteomes" id="UP001152308"/>
    </source>
</evidence>
<dbReference type="PANTHER" id="PTHR46797">
    <property type="entry name" value="HTH-TYPE TRANSCRIPTIONAL REGULATOR"/>
    <property type="match status" value="1"/>
</dbReference>
<name>A0ABT6BZ61_9ACTN</name>
<keyword evidence="2" id="KW-0238">DNA-binding</keyword>
<dbReference type="Pfam" id="PF01381">
    <property type="entry name" value="HTH_3"/>
    <property type="match status" value="1"/>
</dbReference>
<sequence length="75" mass="8265">MWDIVNTVERLQELGKRVRDARTSCGQTQAEVAKAVGVHRTHLSAIEAGRENITIGTLYRIADHFGIAASHLLPD</sequence>
<dbReference type="InterPro" id="IPR010982">
    <property type="entry name" value="Lambda_DNA-bd_dom_sf"/>
</dbReference>
<proteinExistence type="predicted"/>
<dbReference type="Proteomes" id="UP001152308">
    <property type="component" value="Unassembled WGS sequence"/>
</dbReference>
<evidence type="ECO:0000259" key="4">
    <source>
        <dbReference type="PROSITE" id="PS50943"/>
    </source>
</evidence>
<dbReference type="PROSITE" id="PS50943">
    <property type="entry name" value="HTH_CROC1"/>
    <property type="match status" value="1"/>
</dbReference>
<dbReference type="EMBL" id="JAKJLQ010000017">
    <property type="protein sequence ID" value="MDF6103106.1"/>
    <property type="molecule type" value="Genomic_DNA"/>
</dbReference>
<dbReference type="InterPro" id="IPR050807">
    <property type="entry name" value="TransReg_Diox_bact_type"/>
</dbReference>
<protein>
    <submittedName>
        <fullName evidence="5">Helix-turn-helix domain-containing protein</fullName>
    </submittedName>
</protein>
<dbReference type="Gene3D" id="1.10.260.40">
    <property type="entry name" value="lambda repressor-like DNA-binding domains"/>
    <property type="match status" value="1"/>
</dbReference>
<comment type="caution">
    <text evidence="5">The sequence shown here is derived from an EMBL/GenBank/DDBJ whole genome shotgun (WGS) entry which is preliminary data.</text>
</comment>
<reference evidence="5" key="2">
    <citation type="submission" date="2022-01" db="EMBL/GenBank/DDBJ databases">
        <authorList>
            <person name="Sanchez-Suarez J."/>
            <person name="Villamil L."/>
            <person name="Diaz L.E."/>
        </authorList>
    </citation>
    <scope>NUCLEOTIDE SEQUENCE</scope>
    <source>
        <strain evidence="5">EUFUS-Z928</strain>
    </source>
</reference>
<dbReference type="InterPro" id="IPR001387">
    <property type="entry name" value="Cro/C1-type_HTH"/>
</dbReference>
<evidence type="ECO:0000256" key="3">
    <source>
        <dbReference type="ARBA" id="ARBA00023163"/>
    </source>
</evidence>
<dbReference type="SUPFAM" id="SSF47413">
    <property type="entry name" value="lambda repressor-like DNA-binding domains"/>
    <property type="match status" value="1"/>
</dbReference>
<feature type="domain" description="HTH cro/C1-type" evidence="4">
    <location>
        <begin position="18"/>
        <end position="72"/>
    </location>
</feature>
<evidence type="ECO:0000256" key="1">
    <source>
        <dbReference type="ARBA" id="ARBA00023015"/>
    </source>
</evidence>
<dbReference type="SMART" id="SM00530">
    <property type="entry name" value="HTH_XRE"/>
    <property type="match status" value="1"/>
</dbReference>
<reference evidence="5" key="1">
    <citation type="journal article" date="2022" name="Data Brief">
        <title>Draft genome sequence data of Gordonia hongkongensis strain EUFUS-Z928 isolated from the octocoral Eunicea fusca.</title>
        <authorList>
            <person name="Sanchez-Suarez J."/>
            <person name="Diaz L."/>
            <person name="Melo-Bolivar J."/>
            <person name="Villamil L."/>
        </authorList>
    </citation>
    <scope>NUCLEOTIDE SEQUENCE</scope>
    <source>
        <strain evidence="5">EUFUS-Z928</strain>
    </source>
</reference>
<keyword evidence="6" id="KW-1185">Reference proteome</keyword>
<organism evidence="5 6">
    <name type="scientific">Gordonia hongkongensis</name>
    <dbReference type="NCBI Taxonomy" id="1701090"/>
    <lineage>
        <taxon>Bacteria</taxon>
        <taxon>Bacillati</taxon>
        <taxon>Actinomycetota</taxon>
        <taxon>Actinomycetes</taxon>
        <taxon>Mycobacteriales</taxon>
        <taxon>Gordoniaceae</taxon>
        <taxon>Gordonia</taxon>
    </lineage>
</organism>
<dbReference type="CDD" id="cd00093">
    <property type="entry name" value="HTH_XRE"/>
    <property type="match status" value="1"/>
</dbReference>
<gene>
    <name evidence="5" type="ORF">L2299_18835</name>
</gene>
<keyword evidence="3" id="KW-0804">Transcription</keyword>
<keyword evidence="1" id="KW-0805">Transcription regulation</keyword>
<dbReference type="RefSeq" id="WP_277244394.1">
    <property type="nucleotide sequence ID" value="NZ_JAKJLQ010000017.1"/>
</dbReference>
<dbReference type="PANTHER" id="PTHR46797:SF23">
    <property type="entry name" value="HTH-TYPE TRANSCRIPTIONAL REGULATOR SUTR"/>
    <property type="match status" value="1"/>
</dbReference>